<dbReference type="Pfam" id="PF05139">
    <property type="entry name" value="Erythro_esteras"/>
    <property type="match status" value="1"/>
</dbReference>
<dbReference type="PROSITE" id="PS01279">
    <property type="entry name" value="PCMT"/>
    <property type="match status" value="1"/>
</dbReference>
<evidence type="ECO:0000256" key="7">
    <source>
        <dbReference type="HAMAP-Rule" id="MF_00090"/>
    </source>
</evidence>
<dbReference type="EMBL" id="QEXV01000001">
    <property type="protein sequence ID" value="PWE18939.1"/>
    <property type="molecule type" value="Genomic_DNA"/>
</dbReference>
<dbReference type="InterPro" id="IPR052036">
    <property type="entry name" value="Hydrolase/PRTase-associated"/>
</dbReference>
<dbReference type="Gene3D" id="3.30.1870.10">
    <property type="entry name" value="EreA-like, domain 2"/>
    <property type="match status" value="1"/>
</dbReference>
<feature type="active site" evidence="7">
    <location>
        <position position="52"/>
    </location>
</feature>
<dbReference type="GO" id="GO:0046677">
    <property type="term" value="P:response to antibiotic"/>
    <property type="evidence" value="ECO:0007669"/>
    <property type="project" value="InterPro"/>
</dbReference>
<comment type="subcellular location">
    <subcellularLocation>
        <location evidence="1 7">Cytoplasm</location>
    </subcellularLocation>
</comment>
<evidence type="ECO:0000256" key="5">
    <source>
        <dbReference type="ARBA" id="ARBA00022679"/>
    </source>
</evidence>
<evidence type="ECO:0000256" key="4">
    <source>
        <dbReference type="ARBA" id="ARBA00022603"/>
    </source>
</evidence>
<dbReference type="InterPro" id="IPR000682">
    <property type="entry name" value="PCMT"/>
</dbReference>
<dbReference type="CDD" id="cd02440">
    <property type="entry name" value="AdoMet_MTases"/>
    <property type="match status" value="1"/>
</dbReference>
<keyword evidence="3 7" id="KW-0963">Cytoplasm</keyword>
<keyword evidence="4 7" id="KW-0489">Methyltransferase</keyword>
<dbReference type="AlphaFoldDB" id="A0A2U2BY82"/>
<dbReference type="Proteomes" id="UP000245168">
    <property type="component" value="Unassembled WGS sequence"/>
</dbReference>
<dbReference type="InterPro" id="IPR007815">
    <property type="entry name" value="Emycin_Estase"/>
</dbReference>
<evidence type="ECO:0000259" key="8">
    <source>
        <dbReference type="SMART" id="SM00650"/>
    </source>
</evidence>
<evidence type="ECO:0000256" key="2">
    <source>
        <dbReference type="ARBA" id="ARBA00005369"/>
    </source>
</evidence>
<feature type="domain" description="Ribosomal RNA adenine methylase transferase N-terminal" evidence="8">
    <location>
        <begin position="56"/>
        <end position="178"/>
    </location>
</feature>
<dbReference type="NCBIfam" id="TIGR00080">
    <property type="entry name" value="pimt"/>
    <property type="match status" value="1"/>
</dbReference>
<comment type="caution">
    <text evidence="9">The sequence shown here is derived from an EMBL/GenBank/DDBJ whole genome shotgun (WGS) entry which is preliminary data.</text>
</comment>
<proteinExistence type="inferred from homology"/>
<protein>
    <recommendedName>
        <fullName evidence="7">Protein-L-isoaspartate O-methyltransferase</fullName>
        <ecNumber evidence="7">2.1.1.77</ecNumber>
    </recommendedName>
    <alternativeName>
        <fullName evidence="7">L-isoaspartyl protein carboxyl methyltransferase</fullName>
    </alternativeName>
    <alternativeName>
        <fullName evidence="7">Protein L-isoaspartyl methyltransferase</fullName>
    </alternativeName>
    <alternativeName>
        <fullName evidence="7">Protein-beta-aspartate methyltransferase</fullName>
        <shortName evidence="7">PIMT</shortName>
    </alternativeName>
</protein>
<dbReference type="CDD" id="cd14728">
    <property type="entry name" value="Ere-like"/>
    <property type="match status" value="1"/>
</dbReference>
<evidence type="ECO:0000313" key="10">
    <source>
        <dbReference type="Proteomes" id="UP000245168"/>
    </source>
</evidence>
<gene>
    <name evidence="7" type="primary">pcm</name>
    <name evidence="9" type="ORF">DDZ18_02980</name>
</gene>
<comment type="catalytic activity">
    <reaction evidence="7">
        <text>[protein]-L-isoaspartate + S-adenosyl-L-methionine = [protein]-L-isoaspartate alpha-methyl ester + S-adenosyl-L-homocysteine</text>
        <dbReference type="Rhea" id="RHEA:12705"/>
        <dbReference type="Rhea" id="RHEA-COMP:12143"/>
        <dbReference type="Rhea" id="RHEA-COMP:12144"/>
        <dbReference type="ChEBI" id="CHEBI:57856"/>
        <dbReference type="ChEBI" id="CHEBI:59789"/>
        <dbReference type="ChEBI" id="CHEBI:90596"/>
        <dbReference type="ChEBI" id="CHEBI:90598"/>
        <dbReference type="EC" id="2.1.1.77"/>
    </reaction>
</comment>
<dbReference type="SUPFAM" id="SSF53335">
    <property type="entry name" value="S-adenosyl-L-methionine-dependent methyltransferases"/>
    <property type="match status" value="1"/>
</dbReference>
<dbReference type="FunFam" id="3.40.50.150:FF:000010">
    <property type="entry name" value="Protein-L-isoaspartate O-methyltransferase"/>
    <property type="match status" value="1"/>
</dbReference>
<dbReference type="PANTHER" id="PTHR31299">
    <property type="entry name" value="ESTERASE, PUTATIVE (AFU_ORTHOLOGUE AFUA_1G05850)-RELATED"/>
    <property type="match status" value="1"/>
</dbReference>
<dbReference type="OrthoDB" id="9810066at2"/>
<dbReference type="Gene3D" id="3.40.1660.10">
    <property type="entry name" value="EreA-like (biosynthetic domain)"/>
    <property type="match status" value="1"/>
</dbReference>
<dbReference type="HAMAP" id="MF_00090">
    <property type="entry name" value="PIMT"/>
    <property type="match status" value="1"/>
</dbReference>
<evidence type="ECO:0000256" key="6">
    <source>
        <dbReference type="ARBA" id="ARBA00022691"/>
    </source>
</evidence>
<keyword evidence="10" id="KW-1185">Reference proteome</keyword>
<dbReference type="InterPro" id="IPR029063">
    <property type="entry name" value="SAM-dependent_MTases_sf"/>
</dbReference>
<dbReference type="GO" id="GO:0030091">
    <property type="term" value="P:protein repair"/>
    <property type="evidence" value="ECO:0007669"/>
    <property type="project" value="UniProtKB-UniRule"/>
</dbReference>
<dbReference type="Gene3D" id="1.20.1440.30">
    <property type="entry name" value="Biosynthetic Protein domain"/>
    <property type="match status" value="1"/>
</dbReference>
<comment type="similarity">
    <text evidence="2 7">Belongs to the methyltransferase superfamily. L-isoaspartyl/D-aspartyl protein methyltransferase family.</text>
</comment>
<evidence type="ECO:0000256" key="3">
    <source>
        <dbReference type="ARBA" id="ARBA00022490"/>
    </source>
</evidence>
<dbReference type="PANTHER" id="PTHR31299:SF0">
    <property type="entry name" value="ESTERASE, PUTATIVE (AFU_ORTHOLOGUE AFUA_1G05850)-RELATED"/>
    <property type="match status" value="1"/>
</dbReference>
<evidence type="ECO:0000313" key="9">
    <source>
        <dbReference type="EMBL" id="PWE18939.1"/>
    </source>
</evidence>
<dbReference type="EC" id="2.1.1.77" evidence="7"/>
<accession>A0A2U2BY82</accession>
<organism evidence="9 10">
    <name type="scientific">Marinicauda salina</name>
    <dbReference type="NCBI Taxonomy" id="2135793"/>
    <lineage>
        <taxon>Bacteria</taxon>
        <taxon>Pseudomonadati</taxon>
        <taxon>Pseudomonadota</taxon>
        <taxon>Alphaproteobacteria</taxon>
        <taxon>Maricaulales</taxon>
        <taxon>Maricaulaceae</taxon>
        <taxon>Marinicauda</taxon>
    </lineage>
</organism>
<comment type="function">
    <text evidence="7">Catalyzes the methyl esterification of L-isoaspartyl residues in peptides and proteins that result from spontaneous decomposition of normal L-aspartyl and L-asparaginyl residues. It plays a role in the repair and/or degradation of damaged proteins.</text>
</comment>
<keyword evidence="6 7" id="KW-0949">S-adenosyl-L-methionine</keyword>
<reference evidence="10" key="1">
    <citation type="submission" date="2018-05" db="EMBL/GenBank/DDBJ databases">
        <authorList>
            <person name="Liu B.-T."/>
        </authorList>
    </citation>
    <scope>NUCLEOTIDE SEQUENCE [LARGE SCALE GENOMIC DNA]</scope>
    <source>
        <strain evidence="10">WD6-1</strain>
    </source>
</reference>
<name>A0A2U2BY82_9PROT</name>
<dbReference type="GO" id="GO:0004719">
    <property type="term" value="F:protein-L-isoaspartate (D-aspartate) O-methyltransferase activity"/>
    <property type="evidence" value="ECO:0007669"/>
    <property type="project" value="UniProtKB-UniRule"/>
</dbReference>
<sequence>MVTNQLARRGIADRRVLDAMGEVPREAFLPADMAEFAYEDSPLPIASGQTISQPFIVGRMIELAELEPGDRVLEVGAGSGYAAAVMSRIAERVFAIERHGPLAEAAREAIEGLGYDNLEIVHGDGTEGLPDEAPFDAIVVSAGGELPAALKDQLAVGGRLVIPLPKGNVQVLAVVRRLNADRFETVEHDAVRFVPLIASVAGAERAEARPKPERPAEGPSVVIARAAEPFESHDDLARLVARFADKRVVCLGEATHGTSEFYAARAAITERLVRDHGFTVVAVEADWSDAAYYDRAIRSGFGGRAAAEPFMRFPRWMWRNQETWDLLKRLKAINDDRSPERQAGFYGLDVYSLCESIGVVLDFLEEAEPDAAAVARERYACLTPYCGDPAAYGRMRIDDGYRRCEDRVASVLADMLARRLANGEAVFDAEQNARIVAEAERYYRTMYYGGPSSWNLRDQHMFDTLERLLVHRGPDAKAVVWAHNSHVGDARATEMGRVRGEHTIGQLVRQRFGDGAALIGFGTERGEVAAADEWGGRMTVKTVRRAMEGSWERHCGDTGVPRFLLDMTRLGEADREALTAPALERAIGVVYRPETERASHYFEADLPAQFDAWVWFEQTRAVDARPSTPEAGEEETFPFGV</sequence>
<evidence type="ECO:0000256" key="1">
    <source>
        <dbReference type="ARBA" id="ARBA00004496"/>
    </source>
</evidence>
<dbReference type="NCBIfam" id="NF001453">
    <property type="entry name" value="PRK00312.1"/>
    <property type="match status" value="1"/>
</dbReference>
<dbReference type="InterPro" id="IPR020598">
    <property type="entry name" value="rRNA_Ade_methylase_Trfase_N"/>
</dbReference>
<dbReference type="GO" id="GO:0005737">
    <property type="term" value="C:cytoplasm"/>
    <property type="evidence" value="ECO:0007669"/>
    <property type="project" value="UniProtKB-SubCell"/>
</dbReference>
<dbReference type="Gene3D" id="3.40.50.150">
    <property type="entry name" value="Vaccinia Virus protein VP39"/>
    <property type="match status" value="1"/>
</dbReference>
<dbReference type="GO" id="GO:0000179">
    <property type="term" value="F:rRNA (adenine-N6,N6-)-dimethyltransferase activity"/>
    <property type="evidence" value="ECO:0007669"/>
    <property type="project" value="InterPro"/>
</dbReference>
<dbReference type="Pfam" id="PF01135">
    <property type="entry name" value="PCMT"/>
    <property type="match status" value="1"/>
</dbReference>
<dbReference type="SUPFAM" id="SSF159501">
    <property type="entry name" value="EreA/ChaN-like"/>
    <property type="match status" value="1"/>
</dbReference>
<keyword evidence="5 7" id="KW-0808">Transferase</keyword>
<dbReference type="SMART" id="SM00650">
    <property type="entry name" value="rADc"/>
    <property type="match status" value="1"/>
</dbReference>